<evidence type="ECO:0000256" key="4">
    <source>
        <dbReference type="ARBA" id="ARBA00022691"/>
    </source>
</evidence>
<dbReference type="GO" id="GO:0032259">
    <property type="term" value="P:methylation"/>
    <property type="evidence" value="ECO:0007669"/>
    <property type="project" value="UniProtKB-KW"/>
</dbReference>
<dbReference type="PANTHER" id="PTHR43667">
    <property type="entry name" value="CYCLOPROPANE-FATTY-ACYL-PHOSPHOLIPID SYNTHASE"/>
    <property type="match status" value="1"/>
</dbReference>
<dbReference type="Proteomes" id="UP000653472">
    <property type="component" value="Unassembled WGS sequence"/>
</dbReference>
<comment type="caution">
    <text evidence="7">The sequence shown here is derived from an EMBL/GenBank/DDBJ whole genome shotgun (WGS) entry which is preliminary data.</text>
</comment>
<keyword evidence="2 7" id="KW-0489">Methyltransferase</keyword>
<dbReference type="PIRSF" id="PIRSF003085">
    <property type="entry name" value="CMAS"/>
    <property type="match status" value="1"/>
</dbReference>
<dbReference type="Gene3D" id="3.40.50.150">
    <property type="entry name" value="Vaccinia Virus protein VP39"/>
    <property type="match status" value="1"/>
</dbReference>
<dbReference type="AlphaFoldDB" id="A0A969W6F3"/>
<keyword evidence="4" id="KW-0949">S-adenosyl-L-methionine</keyword>
<dbReference type="PANTHER" id="PTHR43667:SF2">
    <property type="entry name" value="FATTY ACID C-METHYL TRANSFERASE"/>
    <property type="match status" value="1"/>
</dbReference>
<evidence type="ECO:0000256" key="6">
    <source>
        <dbReference type="PIRSR" id="PIRSR003085-1"/>
    </source>
</evidence>
<dbReference type="CDD" id="cd02440">
    <property type="entry name" value="AdoMet_MTases"/>
    <property type="match status" value="1"/>
</dbReference>
<evidence type="ECO:0000256" key="2">
    <source>
        <dbReference type="ARBA" id="ARBA00022603"/>
    </source>
</evidence>
<dbReference type="Pfam" id="PF02353">
    <property type="entry name" value="CMAS"/>
    <property type="match status" value="1"/>
</dbReference>
<proteinExistence type="inferred from homology"/>
<dbReference type="RefSeq" id="WP_168146497.1">
    <property type="nucleotide sequence ID" value="NZ_JAAVXB010000001.1"/>
</dbReference>
<organism evidence="7 8">
    <name type="scientific">Solimonas marina</name>
    <dbReference type="NCBI Taxonomy" id="2714601"/>
    <lineage>
        <taxon>Bacteria</taxon>
        <taxon>Pseudomonadati</taxon>
        <taxon>Pseudomonadota</taxon>
        <taxon>Gammaproteobacteria</taxon>
        <taxon>Nevskiales</taxon>
        <taxon>Nevskiaceae</taxon>
        <taxon>Solimonas</taxon>
    </lineage>
</organism>
<dbReference type="GO" id="GO:0008168">
    <property type="term" value="F:methyltransferase activity"/>
    <property type="evidence" value="ECO:0007669"/>
    <property type="project" value="UniProtKB-KW"/>
</dbReference>
<gene>
    <name evidence="7" type="ORF">G7Y82_02980</name>
</gene>
<keyword evidence="8" id="KW-1185">Reference proteome</keyword>
<evidence type="ECO:0000256" key="3">
    <source>
        <dbReference type="ARBA" id="ARBA00022679"/>
    </source>
</evidence>
<dbReference type="InterPro" id="IPR029063">
    <property type="entry name" value="SAM-dependent_MTases_sf"/>
</dbReference>
<dbReference type="EMBL" id="JAAVXB010000001">
    <property type="protein sequence ID" value="NKF21267.1"/>
    <property type="molecule type" value="Genomic_DNA"/>
</dbReference>
<name>A0A969W6F3_9GAMM</name>
<sequence length="419" mass="47779">MSDPELKQATFVNDGYADERPILARAGKRVGLGTRLMLYMLRGMRVGSFDVVLPNGSTQHFRGDEPGPHGVLLIRSTRLLGYVLRGGEVGFGDAYIDGLWDSPDLAALLAVLYRNEPHYKGPYEKNLLGRFIGWIKHRLRDNTKTTARKNIAHHYDLGNDFYRLWLDETLAYSSAVFRHAPNETLADAQRNKFREMAERLHLKPEHHLLEIGSGWGGFAIYAAQTYGCRVTSITLSAEQLAEAQQRAEAAGVADRVTFALRDYRDVHETYDRIVSIEMYEAVGEAWWPTYFDAIRRALKPGGVAAVQGITISPTIFEQYRRKRDFIQKYIFPGGMLCPPGHFQDLAIAAGLRPENARFFGIDYADTLAIWHRNVMAVRDAVVEQFDERFLRMWRYYLAYCECGFRVGSIDLMQITLHRS</sequence>
<evidence type="ECO:0000313" key="7">
    <source>
        <dbReference type="EMBL" id="NKF21267.1"/>
    </source>
</evidence>
<dbReference type="GO" id="GO:0008610">
    <property type="term" value="P:lipid biosynthetic process"/>
    <property type="evidence" value="ECO:0007669"/>
    <property type="project" value="InterPro"/>
</dbReference>
<keyword evidence="5" id="KW-0443">Lipid metabolism</keyword>
<dbReference type="InterPro" id="IPR003333">
    <property type="entry name" value="CMAS"/>
</dbReference>
<evidence type="ECO:0000256" key="1">
    <source>
        <dbReference type="ARBA" id="ARBA00010815"/>
    </source>
</evidence>
<dbReference type="InterPro" id="IPR050723">
    <property type="entry name" value="CFA/CMAS"/>
</dbReference>
<reference evidence="7" key="1">
    <citation type="submission" date="2020-03" db="EMBL/GenBank/DDBJ databases">
        <title>Solimonas marina sp. nov., isolated from deep seawater of the Pacific Ocean.</title>
        <authorList>
            <person name="Liu X."/>
            <person name="Lai Q."/>
            <person name="Sun F."/>
            <person name="Gai Y."/>
            <person name="Li G."/>
            <person name="Shao Z."/>
        </authorList>
    </citation>
    <scope>NUCLEOTIDE SEQUENCE</scope>
    <source>
        <strain evidence="7">C16B3</strain>
    </source>
</reference>
<evidence type="ECO:0000256" key="5">
    <source>
        <dbReference type="ARBA" id="ARBA00023098"/>
    </source>
</evidence>
<accession>A0A969W6F3</accession>
<feature type="active site" evidence="6">
    <location>
        <position position="400"/>
    </location>
</feature>
<keyword evidence="3" id="KW-0808">Transferase</keyword>
<comment type="similarity">
    <text evidence="1">Belongs to the CFA/CMAS family.</text>
</comment>
<protein>
    <submittedName>
        <fullName evidence="7">Class I SAM-dependent methyltransferase</fullName>
    </submittedName>
</protein>
<evidence type="ECO:0000313" key="8">
    <source>
        <dbReference type="Proteomes" id="UP000653472"/>
    </source>
</evidence>
<dbReference type="SUPFAM" id="SSF53335">
    <property type="entry name" value="S-adenosyl-L-methionine-dependent methyltransferases"/>
    <property type="match status" value="1"/>
</dbReference>